<comment type="caution">
    <text evidence="2">The sequence shown here is derived from an EMBL/GenBank/DDBJ whole genome shotgun (WGS) entry which is preliminary data.</text>
</comment>
<proteinExistence type="predicted"/>
<keyword evidence="1" id="KW-0378">Hydrolase</keyword>
<sequence>MHQFYKNEFFNFETIRILGTTRYGGAEVGEVLEAVGEIKENDPESWYRAWSKKSTTVEAIAEEAQRYGHRGAARMAFLRASNYTRASAYMMVGDKPLTSDRRVVPILKNSVRLFQRALDLTDAVVHQLQIPWDEPLKLPAYLYLPPSSCRVPGKIPLMINFIGADSIQEEIFYMFPAAGPDLGYAVLTIEGPGQGLTLHEHNVPLCADWGVILKKTLEHLSHWSEESPAFDLDLDRIAVAGASLGGLFALRSAVEPRVRACVAIDPLYDLWDFATMHVSPTFLGLWERGWMPDCVVDAAISLATWFSFQMKWEITTSSRFLGTSSPSETLRAMKQFTLREKDGTSYLTGVKCPVFVTGAANSLYLDLSHHTSMVAKNLSESQRTVWIPTTPGNGSLQAKMGALGLCNQRAFVFLDKAFGIDRGN</sequence>
<dbReference type="InterPro" id="IPR010520">
    <property type="entry name" value="FrsA-like"/>
</dbReference>
<dbReference type="Proteomes" id="UP001305414">
    <property type="component" value="Unassembled WGS sequence"/>
</dbReference>
<dbReference type="Gene3D" id="1.20.1440.110">
    <property type="entry name" value="acylaminoacyl peptidase"/>
    <property type="match status" value="1"/>
</dbReference>
<dbReference type="InterPro" id="IPR050261">
    <property type="entry name" value="FrsA_esterase"/>
</dbReference>
<evidence type="ECO:0000313" key="2">
    <source>
        <dbReference type="EMBL" id="KAK5635556.1"/>
    </source>
</evidence>
<dbReference type="EMBL" id="JAWHQM010000054">
    <property type="protein sequence ID" value="KAK5635556.1"/>
    <property type="molecule type" value="Genomic_DNA"/>
</dbReference>
<dbReference type="PANTHER" id="PTHR22946">
    <property type="entry name" value="DIENELACTONE HYDROLASE DOMAIN-CONTAINING PROTEIN-RELATED"/>
    <property type="match status" value="1"/>
</dbReference>
<dbReference type="Gene3D" id="3.40.50.1820">
    <property type="entry name" value="alpha/beta hydrolase"/>
    <property type="match status" value="1"/>
</dbReference>
<dbReference type="InterPro" id="IPR029058">
    <property type="entry name" value="AB_hydrolase_fold"/>
</dbReference>
<gene>
    <name evidence="2" type="ORF">RRF57_011268</name>
</gene>
<reference evidence="2 3" key="1">
    <citation type="submission" date="2023-10" db="EMBL/GenBank/DDBJ databases">
        <title>Draft genome sequence of Xylaria bambusicola isolate GMP-LS, the root and basal stem rot pathogen of sugarcane in Indonesia.</title>
        <authorList>
            <person name="Selvaraj P."/>
            <person name="Muralishankar V."/>
            <person name="Muruganantham S."/>
            <person name="Sp S."/>
            <person name="Haryani S."/>
            <person name="Lau K.J.X."/>
            <person name="Naqvi N.I."/>
        </authorList>
    </citation>
    <scope>NUCLEOTIDE SEQUENCE [LARGE SCALE GENOMIC DNA]</scope>
    <source>
        <strain evidence="2">GMP-LS</strain>
    </source>
</reference>
<dbReference type="AlphaFoldDB" id="A0AAN7ZD20"/>
<dbReference type="PANTHER" id="PTHR22946:SF13">
    <property type="entry name" value="ALPHA_BETA HYDROLASE PSOB"/>
    <property type="match status" value="1"/>
</dbReference>
<evidence type="ECO:0000256" key="1">
    <source>
        <dbReference type="ARBA" id="ARBA00022801"/>
    </source>
</evidence>
<accession>A0AAN7ZD20</accession>
<evidence type="ECO:0008006" key="4">
    <source>
        <dbReference type="Google" id="ProtNLM"/>
    </source>
</evidence>
<dbReference type="SUPFAM" id="SSF53474">
    <property type="entry name" value="alpha/beta-Hydrolases"/>
    <property type="match status" value="1"/>
</dbReference>
<name>A0AAN7ZD20_9PEZI</name>
<keyword evidence="3" id="KW-1185">Reference proteome</keyword>
<evidence type="ECO:0000313" key="3">
    <source>
        <dbReference type="Proteomes" id="UP001305414"/>
    </source>
</evidence>
<organism evidence="2 3">
    <name type="scientific">Xylaria bambusicola</name>
    <dbReference type="NCBI Taxonomy" id="326684"/>
    <lineage>
        <taxon>Eukaryota</taxon>
        <taxon>Fungi</taxon>
        <taxon>Dikarya</taxon>
        <taxon>Ascomycota</taxon>
        <taxon>Pezizomycotina</taxon>
        <taxon>Sordariomycetes</taxon>
        <taxon>Xylariomycetidae</taxon>
        <taxon>Xylariales</taxon>
        <taxon>Xylariaceae</taxon>
        <taxon>Xylaria</taxon>
    </lineage>
</organism>
<dbReference type="GO" id="GO:0016787">
    <property type="term" value="F:hydrolase activity"/>
    <property type="evidence" value="ECO:0007669"/>
    <property type="project" value="UniProtKB-KW"/>
</dbReference>
<protein>
    <recommendedName>
        <fullName evidence="4">AB hydrolase-1 domain-containing protein</fullName>
    </recommendedName>
</protein>
<dbReference type="Pfam" id="PF06500">
    <property type="entry name" value="FrsA-like"/>
    <property type="match status" value="1"/>
</dbReference>